<keyword evidence="3" id="KW-1185">Reference proteome</keyword>
<feature type="compositionally biased region" description="Polar residues" evidence="1">
    <location>
        <begin position="69"/>
        <end position="79"/>
    </location>
</feature>
<organism evidence="2 3">
    <name type="scientific">Dreissena polymorpha</name>
    <name type="common">Zebra mussel</name>
    <name type="synonym">Mytilus polymorpha</name>
    <dbReference type="NCBI Taxonomy" id="45954"/>
    <lineage>
        <taxon>Eukaryota</taxon>
        <taxon>Metazoa</taxon>
        <taxon>Spiralia</taxon>
        <taxon>Lophotrochozoa</taxon>
        <taxon>Mollusca</taxon>
        <taxon>Bivalvia</taxon>
        <taxon>Autobranchia</taxon>
        <taxon>Heteroconchia</taxon>
        <taxon>Euheterodonta</taxon>
        <taxon>Imparidentia</taxon>
        <taxon>Neoheterodontei</taxon>
        <taxon>Myida</taxon>
        <taxon>Dreissenoidea</taxon>
        <taxon>Dreissenidae</taxon>
        <taxon>Dreissena</taxon>
    </lineage>
</organism>
<reference evidence="2" key="2">
    <citation type="submission" date="2020-11" db="EMBL/GenBank/DDBJ databases">
        <authorList>
            <person name="McCartney M.A."/>
            <person name="Auch B."/>
            <person name="Kono T."/>
            <person name="Mallez S."/>
            <person name="Becker A."/>
            <person name="Gohl D.M."/>
            <person name="Silverstein K.A.T."/>
            <person name="Koren S."/>
            <person name="Bechman K.B."/>
            <person name="Herman A."/>
            <person name="Abrahante J.E."/>
            <person name="Garbe J."/>
        </authorList>
    </citation>
    <scope>NUCLEOTIDE SEQUENCE</scope>
    <source>
        <strain evidence="2">Duluth1</strain>
        <tissue evidence="2">Whole animal</tissue>
    </source>
</reference>
<dbReference type="Proteomes" id="UP000828390">
    <property type="component" value="Unassembled WGS sequence"/>
</dbReference>
<gene>
    <name evidence="2" type="ORF">DPMN_073747</name>
</gene>
<evidence type="ECO:0000256" key="1">
    <source>
        <dbReference type="SAM" id="MobiDB-lite"/>
    </source>
</evidence>
<accession>A0A9D4BZR4</accession>
<feature type="compositionally biased region" description="Polar residues" evidence="1">
    <location>
        <begin position="86"/>
        <end position="95"/>
    </location>
</feature>
<dbReference type="AlphaFoldDB" id="A0A9D4BZR4"/>
<evidence type="ECO:0000313" key="2">
    <source>
        <dbReference type="EMBL" id="KAH3713944.1"/>
    </source>
</evidence>
<evidence type="ECO:0000313" key="3">
    <source>
        <dbReference type="Proteomes" id="UP000828390"/>
    </source>
</evidence>
<comment type="caution">
    <text evidence="2">The sequence shown here is derived from an EMBL/GenBank/DDBJ whole genome shotgun (WGS) entry which is preliminary data.</text>
</comment>
<dbReference type="EMBL" id="JAIWYP010000014">
    <property type="protein sequence ID" value="KAH3713944.1"/>
    <property type="molecule type" value="Genomic_DNA"/>
</dbReference>
<protein>
    <submittedName>
        <fullName evidence="2">Uncharacterized protein</fullName>
    </submittedName>
</protein>
<reference evidence="2" key="1">
    <citation type="journal article" date="2019" name="bioRxiv">
        <title>The Genome of the Zebra Mussel, Dreissena polymorpha: A Resource for Invasive Species Research.</title>
        <authorList>
            <person name="McCartney M.A."/>
            <person name="Auch B."/>
            <person name="Kono T."/>
            <person name="Mallez S."/>
            <person name="Zhang Y."/>
            <person name="Obille A."/>
            <person name="Becker A."/>
            <person name="Abrahante J.E."/>
            <person name="Garbe J."/>
            <person name="Badalamenti J.P."/>
            <person name="Herman A."/>
            <person name="Mangelson H."/>
            <person name="Liachko I."/>
            <person name="Sullivan S."/>
            <person name="Sone E.D."/>
            <person name="Koren S."/>
            <person name="Silverstein K.A.T."/>
            <person name="Beckman K.B."/>
            <person name="Gohl D.M."/>
        </authorList>
    </citation>
    <scope>NUCLEOTIDE SEQUENCE</scope>
    <source>
        <strain evidence="2">Duluth1</strain>
        <tissue evidence="2">Whole animal</tissue>
    </source>
</reference>
<proteinExistence type="predicted"/>
<name>A0A9D4BZR4_DREPO</name>
<sequence>MKTTVVITPSNIIAAESITTSAKPRNTTVVITPNTLTLNSEHASRRSQSAYPHPSNAHARKHPPVSPRTPLNTQPSVPSIQRPRDTSPTNDLVLQ</sequence>
<feature type="region of interest" description="Disordered" evidence="1">
    <location>
        <begin position="33"/>
        <end position="95"/>
    </location>
</feature>
<feature type="compositionally biased region" description="Polar residues" evidence="1">
    <location>
        <begin position="33"/>
        <end position="50"/>
    </location>
</feature>